<dbReference type="Proteomes" id="UP000095283">
    <property type="component" value="Unplaced"/>
</dbReference>
<proteinExistence type="predicted"/>
<feature type="region of interest" description="Disordered" evidence="1">
    <location>
        <begin position="1"/>
        <end position="41"/>
    </location>
</feature>
<dbReference type="InterPro" id="IPR016095">
    <property type="entry name" value="Ribosomal_uL1_3-a/b-sand"/>
</dbReference>
<dbReference type="InterPro" id="IPR023674">
    <property type="entry name" value="Ribosomal_uL1-like"/>
</dbReference>
<dbReference type="WBParaSite" id="Hba_18402">
    <property type="protein sequence ID" value="Hba_18402"/>
    <property type="gene ID" value="Hba_18402"/>
</dbReference>
<evidence type="ECO:0000313" key="2">
    <source>
        <dbReference type="Proteomes" id="UP000095283"/>
    </source>
</evidence>
<dbReference type="InterPro" id="IPR028364">
    <property type="entry name" value="Ribosomal_uL1/biogenesis"/>
</dbReference>
<name>A0A1I7XM66_HETBA</name>
<sequence>MKTSSAKTAKLMNNKQKDTNSIVIKKKDMENKNLENEADLQDGKAQRIRRLEDQELNPILMRKKGMVGKKNKVDLHGTKANISRKLEDQDSNSVIIKKKKGKVGKEAATSEVNLQNNDMQGIEGLKDSKTQKVLELKKQAHSAINALMKYFSDRKEQSLFPDTDQTIGLTIVYKKPAMITKQLRSHICIITIDHCFSSLPKSHRTLSNSSVCLILPDIDRTKEGRCDPDVEKEARIWAEKIEKDHGVTRQHYSKILTKWQLQREYQTYFQKRALASSYDVFIVEGQVSKSVRTFLGKEFHKAHKIPSTFAYKTPLLRTINKALSYVTFPLCRYMTRASVSFGHLNQTSSDLAENVDAVIDHVLRMAPGGIDNIRSMFIQPKGAKPSLPVFIDEGLASDVKLEKPEKIRKELEQTVDECSTLPDGLKISVRRNGKIRVLKESDGLAVHFPTVNDEWEEGDDLKPTFDPKSLEKKKINKLRRASDKFIVEVIRYK</sequence>
<evidence type="ECO:0000313" key="3">
    <source>
        <dbReference type="WBParaSite" id="Hba_18402"/>
    </source>
</evidence>
<dbReference type="AlphaFoldDB" id="A0A1I7XM66"/>
<accession>A0A1I7XM66</accession>
<dbReference type="Pfam" id="PF00687">
    <property type="entry name" value="Ribosomal_L1"/>
    <property type="match status" value="1"/>
</dbReference>
<dbReference type="Gene3D" id="3.30.190.20">
    <property type="match status" value="1"/>
</dbReference>
<evidence type="ECO:0000256" key="1">
    <source>
        <dbReference type="SAM" id="MobiDB-lite"/>
    </source>
</evidence>
<organism evidence="2 3">
    <name type="scientific">Heterorhabditis bacteriophora</name>
    <name type="common">Entomopathogenic nematode worm</name>
    <dbReference type="NCBI Taxonomy" id="37862"/>
    <lineage>
        <taxon>Eukaryota</taxon>
        <taxon>Metazoa</taxon>
        <taxon>Ecdysozoa</taxon>
        <taxon>Nematoda</taxon>
        <taxon>Chromadorea</taxon>
        <taxon>Rhabditida</taxon>
        <taxon>Rhabditina</taxon>
        <taxon>Rhabditomorpha</taxon>
        <taxon>Strongyloidea</taxon>
        <taxon>Heterorhabditidae</taxon>
        <taxon>Heterorhabditis</taxon>
    </lineage>
</organism>
<feature type="compositionally biased region" description="Basic and acidic residues" evidence="1">
    <location>
        <begin position="25"/>
        <end position="41"/>
    </location>
</feature>
<dbReference type="Gene3D" id="3.40.50.790">
    <property type="match status" value="1"/>
</dbReference>
<protein>
    <submittedName>
        <fullName evidence="3">NARG2_C domain-containing protein</fullName>
    </submittedName>
</protein>
<reference evidence="3" key="1">
    <citation type="submission" date="2016-11" db="UniProtKB">
        <authorList>
            <consortium name="WormBaseParasite"/>
        </authorList>
    </citation>
    <scope>IDENTIFICATION</scope>
</reference>
<keyword evidence="2" id="KW-1185">Reference proteome</keyword>
<dbReference type="SUPFAM" id="SSF56808">
    <property type="entry name" value="Ribosomal protein L1"/>
    <property type="match status" value="1"/>
</dbReference>
<feature type="compositionally biased region" description="Polar residues" evidence="1">
    <location>
        <begin position="1"/>
        <end position="22"/>
    </location>
</feature>